<dbReference type="SMART" id="SM00116">
    <property type="entry name" value="CBS"/>
    <property type="match status" value="2"/>
</dbReference>
<evidence type="ECO:0000256" key="7">
    <source>
        <dbReference type="PROSITE-ProRule" id="PRU00703"/>
    </source>
</evidence>
<feature type="domain" description="CBS" evidence="11">
    <location>
        <begin position="224"/>
        <end position="286"/>
    </location>
</feature>
<evidence type="ECO:0000259" key="11">
    <source>
        <dbReference type="PROSITE" id="PS51371"/>
    </source>
</evidence>
<dbReference type="EMBL" id="AUZM01000106">
    <property type="protein sequence ID" value="ERT04321.1"/>
    <property type="molecule type" value="Genomic_DNA"/>
</dbReference>
<organism evidence="13 14">
    <name type="scientific">Lyngbya aestuarii BL J</name>
    <dbReference type="NCBI Taxonomy" id="1348334"/>
    <lineage>
        <taxon>Bacteria</taxon>
        <taxon>Bacillati</taxon>
        <taxon>Cyanobacteriota</taxon>
        <taxon>Cyanophyceae</taxon>
        <taxon>Oscillatoriophycideae</taxon>
        <taxon>Oscillatoriales</taxon>
        <taxon>Microcoleaceae</taxon>
        <taxon>Lyngbya</taxon>
    </lineage>
</organism>
<evidence type="ECO:0000256" key="4">
    <source>
        <dbReference type="ARBA" id="ARBA00022989"/>
    </source>
</evidence>
<evidence type="ECO:0000256" key="1">
    <source>
        <dbReference type="ARBA" id="ARBA00004141"/>
    </source>
</evidence>
<comment type="caution">
    <text evidence="13">The sequence shown here is derived from an EMBL/GenBank/DDBJ whole genome shotgun (WGS) entry which is preliminary data.</text>
</comment>
<dbReference type="PROSITE" id="PS51371">
    <property type="entry name" value="CBS"/>
    <property type="match status" value="2"/>
</dbReference>
<accession>U7QC49</accession>
<name>U7QC49_9CYAN</name>
<dbReference type="CDD" id="cd04590">
    <property type="entry name" value="CBS_pair_CorC_HlyC_assoc"/>
    <property type="match status" value="1"/>
</dbReference>
<comment type="subcellular location">
    <subcellularLocation>
        <location evidence="1">Membrane</location>
        <topology evidence="1">Multi-pass membrane protein</topology>
    </subcellularLocation>
</comment>
<evidence type="ECO:0000256" key="2">
    <source>
        <dbReference type="ARBA" id="ARBA00022692"/>
    </source>
</evidence>
<evidence type="ECO:0000313" key="13">
    <source>
        <dbReference type="EMBL" id="ERT04321.1"/>
    </source>
</evidence>
<dbReference type="Proteomes" id="UP000017127">
    <property type="component" value="Unassembled WGS sequence"/>
</dbReference>
<evidence type="ECO:0000256" key="6">
    <source>
        <dbReference type="ARBA" id="ARBA00023136"/>
    </source>
</evidence>
<evidence type="ECO:0000313" key="14">
    <source>
        <dbReference type="Proteomes" id="UP000017127"/>
    </source>
</evidence>
<evidence type="ECO:0000256" key="10">
    <source>
        <dbReference type="SAM" id="Phobius"/>
    </source>
</evidence>
<dbReference type="InterPro" id="IPR044751">
    <property type="entry name" value="Ion_transp-like_CBS"/>
</dbReference>
<feature type="transmembrane region" description="Helical" evidence="10">
    <location>
        <begin position="20"/>
        <end position="40"/>
    </location>
</feature>
<dbReference type="Pfam" id="PF01595">
    <property type="entry name" value="CNNM"/>
    <property type="match status" value="1"/>
</dbReference>
<evidence type="ECO:0000259" key="12">
    <source>
        <dbReference type="PROSITE" id="PS51846"/>
    </source>
</evidence>
<reference evidence="13 14" key="1">
    <citation type="journal article" date="2013" name="Front. Microbiol.">
        <title>Comparative genomic analyses of the cyanobacterium, Lyngbya aestuarii BL J, a powerful hydrogen producer.</title>
        <authorList>
            <person name="Kothari A."/>
            <person name="Vaughn M."/>
            <person name="Garcia-Pichel F."/>
        </authorList>
    </citation>
    <scope>NUCLEOTIDE SEQUENCE [LARGE SCALE GENOMIC DNA]</scope>
    <source>
        <strain evidence="13 14">BL J</strain>
    </source>
</reference>
<feature type="transmembrane region" description="Helical" evidence="10">
    <location>
        <begin position="102"/>
        <end position="125"/>
    </location>
</feature>
<feature type="domain" description="CBS" evidence="11">
    <location>
        <begin position="291"/>
        <end position="348"/>
    </location>
</feature>
<keyword evidence="4 8" id="KW-1133">Transmembrane helix</keyword>
<dbReference type="Pfam" id="PF00571">
    <property type="entry name" value="CBS"/>
    <property type="match status" value="2"/>
</dbReference>
<evidence type="ECO:0000256" key="5">
    <source>
        <dbReference type="ARBA" id="ARBA00023122"/>
    </source>
</evidence>
<sequence length="397" mass="43719">MIAASTSEYLLAASEATPLLGNVWVDAVVLALMLALSAFFSGSETAMTALDNLKLRVLIKEQGDPTGMYTLVLENRARFITTLLVGNNLVNNFSAILTSNLFALWLGNAGLGVATAVVTFLLLIFGEITPKSLAMSNALAYFKVIVRPIFWLSIVLAPVIYLFEAIAQRVIRLFNRGASQPSLSVQELRLMIEILGGRGQLDWQKHQLLNKALMMDYLMAREVVKPRIEMRTISHQATIQEVIDLCLETGYSRIPVQGESKDEIVGIVHLKRALQILRSPDLNRALGVAEAMSPPVYVPETKRVGDLLKEMLQQRLHMTIVVDEYGGTVGLVTLEDILEELVGEIYDESDFPSRPTRRHSGSSPTSPSAKRSKNPQKPSPPPRSISGKRSPSSENPN</sequence>
<feature type="domain" description="CNNM transmembrane" evidence="12">
    <location>
        <begin position="19"/>
        <end position="205"/>
    </location>
</feature>
<proteinExistence type="predicted"/>
<dbReference type="GO" id="GO:0016020">
    <property type="term" value="C:membrane"/>
    <property type="evidence" value="ECO:0007669"/>
    <property type="project" value="UniProtKB-SubCell"/>
</dbReference>
<dbReference type="InterPro" id="IPR002550">
    <property type="entry name" value="CNNM"/>
</dbReference>
<feature type="compositionally biased region" description="Polar residues" evidence="9">
    <location>
        <begin position="387"/>
        <end position="397"/>
    </location>
</feature>
<evidence type="ECO:0000256" key="3">
    <source>
        <dbReference type="ARBA" id="ARBA00022737"/>
    </source>
</evidence>
<dbReference type="PROSITE" id="PS51846">
    <property type="entry name" value="CNNM"/>
    <property type="match status" value="1"/>
</dbReference>
<feature type="transmembrane region" description="Helical" evidence="10">
    <location>
        <begin position="145"/>
        <end position="163"/>
    </location>
</feature>
<evidence type="ECO:0000256" key="8">
    <source>
        <dbReference type="PROSITE-ProRule" id="PRU01193"/>
    </source>
</evidence>
<dbReference type="PANTHER" id="PTHR22777:SF17">
    <property type="entry name" value="UPF0053 PROTEIN SLL0260"/>
    <property type="match status" value="1"/>
</dbReference>
<keyword evidence="3" id="KW-0677">Repeat</keyword>
<dbReference type="FunFam" id="3.10.580.10:FF:000002">
    <property type="entry name" value="Magnesium/cobalt efflux protein CorC"/>
    <property type="match status" value="1"/>
</dbReference>
<dbReference type="AlphaFoldDB" id="U7QC49"/>
<keyword evidence="6 8" id="KW-0472">Membrane</keyword>
<dbReference type="Gene3D" id="3.10.580.10">
    <property type="entry name" value="CBS-domain"/>
    <property type="match status" value="1"/>
</dbReference>
<feature type="region of interest" description="Disordered" evidence="9">
    <location>
        <begin position="349"/>
        <end position="397"/>
    </location>
</feature>
<dbReference type="InterPro" id="IPR000644">
    <property type="entry name" value="CBS_dom"/>
</dbReference>
<dbReference type="SUPFAM" id="SSF54631">
    <property type="entry name" value="CBS-domain pair"/>
    <property type="match status" value="1"/>
</dbReference>
<keyword evidence="2 8" id="KW-0812">Transmembrane</keyword>
<dbReference type="PATRIC" id="fig|1348334.3.peg.5502"/>
<dbReference type="OrthoDB" id="9798188at2"/>
<dbReference type="PANTHER" id="PTHR22777">
    <property type="entry name" value="HEMOLYSIN-RELATED"/>
    <property type="match status" value="1"/>
</dbReference>
<dbReference type="RefSeq" id="WP_023069417.1">
    <property type="nucleotide sequence ID" value="NZ_AUZM01000106.1"/>
</dbReference>
<keyword evidence="14" id="KW-1185">Reference proteome</keyword>
<keyword evidence="5 7" id="KW-0129">CBS domain</keyword>
<evidence type="ECO:0000256" key="9">
    <source>
        <dbReference type="SAM" id="MobiDB-lite"/>
    </source>
</evidence>
<dbReference type="InterPro" id="IPR046342">
    <property type="entry name" value="CBS_dom_sf"/>
</dbReference>
<protein>
    <submittedName>
        <fullName evidence="13">CBS domain protein</fullName>
    </submittedName>
</protein>
<gene>
    <name evidence="13" type="ORF">M595_5734</name>
</gene>